<accession>A0A166RNT0</accession>
<name>A0A166RNT0_9AGAM</name>
<sequence>MSFLSRSRHALTRLRGFIQPPTTDVSRLLLVHPPLLQSVPPANLRHAPLLALVGGTFLVGACDVVLNYWSRLERPPAAAEDLVAIDGASAPAPGPTTTDEKTEEKWVLRPQWQRASLCGVYITLSLALGLKLFATRARQIHRLHFLAPAPSASAASSGRVKSRTLMFQTCASGALRGHTAPLAHCKMLLDAGDSKRVYLQVRPPADAGAGGRGRGEAAGGGAGTFILGTAGALVGGKDVASAKVFEALAKAGVPYERLEMRPKKK</sequence>
<protein>
    <submittedName>
        <fullName evidence="1">Uncharacterized protein</fullName>
    </submittedName>
</protein>
<organism evidence="1">
    <name type="scientific">Athelia psychrophila</name>
    <dbReference type="NCBI Taxonomy" id="1759441"/>
    <lineage>
        <taxon>Eukaryota</taxon>
        <taxon>Fungi</taxon>
        <taxon>Dikarya</taxon>
        <taxon>Basidiomycota</taxon>
        <taxon>Agaricomycotina</taxon>
        <taxon>Agaricomycetes</taxon>
        <taxon>Agaricomycetidae</taxon>
        <taxon>Atheliales</taxon>
        <taxon>Atheliaceae</taxon>
        <taxon>Athelia</taxon>
    </lineage>
</organism>
<proteinExistence type="predicted"/>
<reference evidence="1" key="1">
    <citation type="journal article" date="2016" name="Mol. Biol. Evol.">
        <title>Comparative Genomics of Early-Diverging Mushroom-Forming Fungi Provides Insights into the Origins of Lignocellulose Decay Capabilities.</title>
        <authorList>
            <person name="Nagy L.G."/>
            <person name="Riley R."/>
            <person name="Tritt A."/>
            <person name="Adam C."/>
            <person name="Daum C."/>
            <person name="Floudas D."/>
            <person name="Sun H."/>
            <person name="Yadav J.S."/>
            <person name="Pangilinan J."/>
            <person name="Larsson K.H."/>
            <person name="Matsuura K."/>
            <person name="Barry K."/>
            <person name="Labutti K."/>
            <person name="Kuo R."/>
            <person name="Ohm R.A."/>
            <person name="Bhattacharya S.S."/>
            <person name="Shirouzu T."/>
            <person name="Yoshinaga Y."/>
            <person name="Martin F.M."/>
            <person name="Grigoriev I.V."/>
            <person name="Hibbett D.S."/>
        </authorList>
    </citation>
    <scope>NUCLEOTIDE SEQUENCE [LARGE SCALE GENOMIC DNA]</scope>
    <source>
        <strain evidence="1">CBS 109695</strain>
    </source>
</reference>
<gene>
    <name evidence="1" type="ORF">FIBSPDRAFT_852624</name>
</gene>
<dbReference type="OrthoDB" id="2607755at2759"/>
<dbReference type="EMBL" id="KV417503">
    <property type="protein sequence ID" value="KZP28480.1"/>
    <property type="molecule type" value="Genomic_DNA"/>
</dbReference>
<evidence type="ECO:0000313" key="1">
    <source>
        <dbReference type="EMBL" id="KZP28480.1"/>
    </source>
</evidence>
<dbReference type="AlphaFoldDB" id="A0A166RNT0"/>